<organism evidence="2 3">
    <name type="scientific">Candidatus Liberibacter solanacearum</name>
    <dbReference type="NCBI Taxonomy" id="556287"/>
    <lineage>
        <taxon>Bacteria</taxon>
        <taxon>Pseudomonadati</taxon>
        <taxon>Pseudomonadota</taxon>
        <taxon>Alphaproteobacteria</taxon>
        <taxon>Hyphomicrobiales</taxon>
        <taxon>Rhizobiaceae</taxon>
        <taxon>Liberibacter</taxon>
    </lineage>
</organism>
<accession>A0A0F4VJZ5</accession>
<sequence>MISISFNHLVAIVCIITALACVGGLIYDHLKVKWHRKPVKISFKNTKLPRSKKRK</sequence>
<dbReference type="EMBL" id="JMTK01000003">
    <property type="protein sequence ID" value="KJZ81570.1"/>
    <property type="molecule type" value="Genomic_DNA"/>
</dbReference>
<keyword evidence="1" id="KW-1133">Transmembrane helix</keyword>
<dbReference type="RefSeq" id="WP_202901004.1">
    <property type="nucleotide sequence ID" value="NZ_JMTK01000003.1"/>
</dbReference>
<dbReference type="Proteomes" id="UP000033731">
    <property type="component" value="Unassembled WGS sequence"/>
</dbReference>
<dbReference type="PATRIC" id="fig|556287.9.peg.1185"/>
<comment type="caution">
    <text evidence="2">The sequence shown here is derived from an EMBL/GenBank/DDBJ whole genome shotgun (WGS) entry which is preliminary data.</text>
</comment>
<reference evidence="2 3" key="1">
    <citation type="journal article" date="2015" name="Phytopathology">
        <title>Genomes of Candidatus Liberibacter solanacearum haplotype A from New Zealand and the USA suggest significant genome plasticity in the species.</title>
        <authorList>
            <person name="Thompson S.M."/>
            <person name="Johnson C.P."/>
            <person name="Lu A.Y."/>
            <person name="Frampton R.A."/>
            <person name="Sullivan K.L."/>
            <person name="Fiers M.W."/>
            <person name="Crowhurst R.N."/>
            <person name="Pitman A.R."/>
            <person name="Scott I."/>
            <person name="Gudmestad N.C."/>
            <person name="Smith G.R."/>
        </authorList>
    </citation>
    <scope>NUCLEOTIDE SEQUENCE [LARGE SCALE GENOMIC DNA]</scope>
    <source>
        <strain evidence="2 3">LsoNZ1</strain>
    </source>
</reference>
<evidence type="ECO:0000313" key="3">
    <source>
        <dbReference type="Proteomes" id="UP000033731"/>
    </source>
</evidence>
<gene>
    <name evidence="2" type="ORF">DJ66_1165</name>
</gene>
<keyword evidence="1" id="KW-0472">Membrane</keyword>
<name>A0A0F4VJZ5_9HYPH</name>
<keyword evidence="3" id="KW-1185">Reference proteome</keyword>
<evidence type="ECO:0000256" key="1">
    <source>
        <dbReference type="SAM" id="Phobius"/>
    </source>
</evidence>
<keyword evidence="1" id="KW-0812">Transmembrane</keyword>
<feature type="transmembrane region" description="Helical" evidence="1">
    <location>
        <begin position="6"/>
        <end position="27"/>
    </location>
</feature>
<protein>
    <submittedName>
        <fullName evidence="2">Uncharacterized protein</fullName>
    </submittedName>
</protein>
<dbReference type="AlphaFoldDB" id="A0A0F4VJZ5"/>
<proteinExistence type="predicted"/>
<evidence type="ECO:0000313" key="2">
    <source>
        <dbReference type="EMBL" id="KJZ81570.1"/>
    </source>
</evidence>